<evidence type="ECO:0000313" key="9">
    <source>
        <dbReference type="Proteomes" id="UP000034883"/>
    </source>
</evidence>
<dbReference type="Gene3D" id="1.10.510.10">
    <property type="entry name" value="Transferase(Phosphotransferase) domain 1"/>
    <property type="match status" value="1"/>
</dbReference>
<dbReference type="InterPro" id="IPR011009">
    <property type="entry name" value="Kinase-like_dom_sf"/>
</dbReference>
<dbReference type="InterPro" id="IPR000719">
    <property type="entry name" value="Prot_kinase_dom"/>
</dbReference>
<keyword evidence="8" id="KW-0723">Serine/threonine-protein kinase</keyword>
<keyword evidence="1" id="KW-0808">Transferase</keyword>
<dbReference type="SUPFAM" id="SSF56112">
    <property type="entry name" value="Protein kinase-like (PK-like)"/>
    <property type="match status" value="1"/>
</dbReference>
<dbReference type="KEGG" id="samy:DB32_008031"/>
<evidence type="ECO:0000256" key="4">
    <source>
        <dbReference type="ARBA" id="ARBA00022840"/>
    </source>
</evidence>
<dbReference type="Proteomes" id="UP000034883">
    <property type="component" value="Chromosome"/>
</dbReference>
<reference evidence="8 9" key="1">
    <citation type="submission" date="2015-03" db="EMBL/GenBank/DDBJ databases">
        <title>Genome assembly of Sandaracinus amylolyticus DSM 53668.</title>
        <authorList>
            <person name="Sharma G."/>
            <person name="Subramanian S."/>
        </authorList>
    </citation>
    <scope>NUCLEOTIDE SEQUENCE [LARGE SCALE GENOMIC DNA]</scope>
    <source>
        <strain evidence="8 9">DSM 53668</strain>
    </source>
</reference>
<sequence>MQTSDAIAPDARAHDANVARLQRVLGLGLLLWNVVGIPNDVVVTETFGLSYTEFTIARVLATSIQLAGYVGFFLRPTPAQLRVYESLLFVGTSVGLAALNHGPGGPTPIFLSCTLLAQGITVPRPWRAGLVSLGATWLAYPIAFVVTEVLTHRNAAYYDDPGAWVPLALSLGFAALSGAFLVYGGESLWALRRRALEAQRVGRYRLRERLGGGGMGEVWLAQHPGLGRPVALKLARGDAGARLANEIDILASLSHPGTVRLVDRGRTEDGRLYCAMEHVAGSTLAEVVEREGPMSIARVLYVGRQIARALAEAHAAGIVHRDVKPENVMLSSSPADPDRVKLIDFGLALRIGAGSEPRIESTRAARIAGSPRYMAPEQRQGASLDARADVFALGAVLFHALTGRSPLDVDGAVSMRALMDDPTLVRALPDVPDDARAVLARCLAIEPTDRLPDASAVAEALAACRDESRV</sequence>
<evidence type="ECO:0000256" key="3">
    <source>
        <dbReference type="ARBA" id="ARBA00022777"/>
    </source>
</evidence>
<dbReference type="InterPro" id="IPR008271">
    <property type="entry name" value="Ser/Thr_kinase_AS"/>
</dbReference>
<dbReference type="PANTHER" id="PTHR43289:SF6">
    <property type="entry name" value="SERINE_THREONINE-PROTEIN KINASE NEKL-3"/>
    <property type="match status" value="1"/>
</dbReference>
<keyword evidence="9" id="KW-1185">Reference proteome</keyword>
<protein>
    <submittedName>
        <fullName evidence="8">Serine/threonine protein kinase</fullName>
    </submittedName>
</protein>
<keyword evidence="6" id="KW-1133">Transmembrane helix</keyword>
<dbReference type="PROSITE" id="PS00108">
    <property type="entry name" value="PROTEIN_KINASE_ST"/>
    <property type="match status" value="1"/>
</dbReference>
<accession>A0A0F6YMD0</accession>
<feature type="transmembrane region" description="Helical" evidence="6">
    <location>
        <begin position="55"/>
        <end position="74"/>
    </location>
</feature>
<dbReference type="PROSITE" id="PS00107">
    <property type="entry name" value="PROTEIN_KINASE_ATP"/>
    <property type="match status" value="1"/>
</dbReference>
<keyword evidence="2 5" id="KW-0547">Nucleotide-binding</keyword>
<dbReference type="EMBL" id="CP011125">
    <property type="protein sequence ID" value="AKF10882.1"/>
    <property type="molecule type" value="Genomic_DNA"/>
</dbReference>
<evidence type="ECO:0000259" key="7">
    <source>
        <dbReference type="PROSITE" id="PS50011"/>
    </source>
</evidence>
<dbReference type="GO" id="GO:0005524">
    <property type="term" value="F:ATP binding"/>
    <property type="evidence" value="ECO:0007669"/>
    <property type="project" value="UniProtKB-UniRule"/>
</dbReference>
<keyword evidence="4 5" id="KW-0067">ATP-binding</keyword>
<dbReference type="PANTHER" id="PTHR43289">
    <property type="entry name" value="MITOGEN-ACTIVATED PROTEIN KINASE KINASE KINASE 20-RELATED"/>
    <property type="match status" value="1"/>
</dbReference>
<gene>
    <name evidence="8" type="ORF">DB32_008031</name>
</gene>
<evidence type="ECO:0000256" key="1">
    <source>
        <dbReference type="ARBA" id="ARBA00022679"/>
    </source>
</evidence>
<feature type="binding site" evidence="5">
    <location>
        <position position="233"/>
    </location>
    <ligand>
        <name>ATP</name>
        <dbReference type="ChEBI" id="CHEBI:30616"/>
    </ligand>
</feature>
<evidence type="ECO:0000256" key="2">
    <source>
        <dbReference type="ARBA" id="ARBA00022741"/>
    </source>
</evidence>
<name>A0A0F6YMD0_9BACT</name>
<organism evidence="8 9">
    <name type="scientific">Sandaracinus amylolyticus</name>
    <dbReference type="NCBI Taxonomy" id="927083"/>
    <lineage>
        <taxon>Bacteria</taxon>
        <taxon>Pseudomonadati</taxon>
        <taxon>Myxococcota</taxon>
        <taxon>Polyangia</taxon>
        <taxon>Polyangiales</taxon>
        <taxon>Sandaracinaceae</taxon>
        <taxon>Sandaracinus</taxon>
    </lineage>
</organism>
<dbReference type="Pfam" id="PF00069">
    <property type="entry name" value="Pkinase"/>
    <property type="match status" value="1"/>
</dbReference>
<dbReference type="InterPro" id="IPR017441">
    <property type="entry name" value="Protein_kinase_ATP_BS"/>
</dbReference>
<dbReference type="AlphaFoldDB" id="A0A0F6YMD0"/>
<keyword evidence="6" id="KW-0472">Membrane</keyword>
<dbReference type="SMART" id="SM00220">
    <property type="entry name" value="S_TKc"/>
    <property type="match status" value="1"/>
</dbReference>
<feature type="transmembrane region" description="Helical" evidence="6">
    <location>
        <begin position="163"/>
        <end position="184"/>
    </location>
</feature>
<keyword evidence="3 8" id="KW-0418">Kinase</keyword>
<dbReference type="STRING" id="927083.DB32_008031"/>
<feature type="transmembrane region" description="Helical" evidence="6">
    <location>
        <begin position="130"/>
        <end position="151"/>
    </location>
</feature>
<dbReference type="GO" id="GO:0004674">
    <property type="term" value="F:protein serine/threonine kinase activity"/>
    <property type="evidence" value="ECO:0007669"/>
    <property type="project" value="UniProtKB-KW"/>
</dbReference>
<dbReference type="CDD" id="cd14014">
    <property type="entry name" value="STKc_PknB_like"/>
    <property type="match status" value="1"/>
</dbReference>
<keyword evidence="6" id="KW-0812">Transmembrane</keyword>
<evidence type="ECO:0000256" key="5">
    <source>
        <dbReference type="PROSITE-ProRule" id="PRU10141"/>
    </source>
</evidence>
<proteinExistence type="predicted"/>
<feature type="domain" description="Protein kinase" evidence="7">
    <location>
        <begin position="204"/>
        <end position="462"/>
    </location>
</feature>
<dbReference type="Gene3D" id="3.30.200.20">
    <property type="entry name" value="Phosphorylase Kinase, domain 1"/>
    <property type="match status" value="1"/>
</dbReference>
<dbReference type="PROSITE" id="PS50011">
    <property type="entry name" value="PROTEIN_KINASE_DOM"/>
    <property type="match status" value="1"/>
</dbReference>
<evidence type="ECO:0000313" key="8">
    <source>
        <dbReference type="EMBL" id="AKF10882.1"/>
    </source>
</evidence>
<evidence type="ECO:0000256" key="6">
    <source>
        <dbReference type="SAM" id="Phobius"/>
    </source>
</evidence>